<dbReference type="InterPro" id="IPR011991">
    <property type="entry name" value="ArsR-like_HTH"/>
</dbReference>
<dbReference type="GO" id="GO:0003700">
    <property type="term" value="F:DNA-binding transcription factor activity"/>
    <property type="evidence" value="ECO:0007669"/>
    <property type="project" value="InterPro"/>
</dbReference>
<keyword evidence="3" id="KW-0804">Transcription</keyword>
<accession>A0A934KEP2</accession>
<dbReference type="SMART" id="SM00418">
    <property type="entry name" value="HTH_ARSR"/>
    <property type="match status" value="1"/>
</dbReference>
<comment type="caution">
    <text evidence="5">The sequence shown here is derived from an EMBL/GenBank/DDBJ whole genome shotgun (WGS) entry which is preliminary data.</text>
</comment>
<reference evidence="5 6" key="1">
    <citation type="submission" date="2020-10" db="EMBL/GenBank/DDBJ databases">
        <title>Ca. Dormibacterota MAGs.</title>
        <authorList>
            <person name="Montgomery K."/>
        </authorList>
    </citation>
    <scope>NUCLEOTIDE SEQUENCE [LARGE SCALE GENOMIC DNA]</scope>
    <source>
        <strain evidence="5">Mitchell_Peninsula_5</strain>
    </source>
</reference>
<evidence type="ECO:0000256" key="2">
    <source>
        <dbReference type="ARBA" id="ARBA00023125"/>
    </source>
</evidence>
<evidence type="ECO:0000256" key="3">
    <source>
        <dbReference type="ARBA" id="ARBA00023163"/>
    </source>
</evidence>
<keyword evidence="1" id="KW-0805">Transcription regulation</keyword>
<evidence type="ECO:0000313" key="6">
    <source>
        <dbReference type="Proteomes" id="UP000614410"/>
    </source>
</evidence>
<feature type="domain" description="HTH arsR-type" evidence="4">
    <location>
        <begin position="1"/>
        <end position="99"/>
    </location>
</feature>
<dbReference type="InterPro" id="IPR051081">
    <property type="entry name" value="HTH_MetalResp_TranReg"/>
</dbReference>
<keyword evidence="2" id="KW-0238">DNA-binding</keyword>
<sequence length="107" mass="12076">MTAEAADLVLRALADPSRRTMLRLVRSQELAAGQIATQFPISQQAVSQHLQVLHRAGLVAERREGTRRLYVLQPDALAPVRALLDDLWPDALDRLKRIVEQDKRSRS</sequence>
<dbReference type="EMBL" id="JAEKNN010000029">
    <property type="protein sequence ID" value="MBJ7609089.1"/>
    <property type="molecule type" value="Genomic_DNA"/>
</dbReference>
<dbReference type="PRINTS" id="PR00778">
    <property type="entry name" value="HTHARSR"/>
</dbReference>
<gene>
    <name evidence="5" type="ORF">JF887_06615</name>
</gene>
<proteinExistence type="predicted"/>
<evidence type="ECO:0000259" key="4">
    <source>
        <dbReference type="PROSITE" id="PS50987"/>
    </source>
</evidence>
<evidence type="ECO:0000256" key="1">
    <source>
        <dbReference type="ARBA" id="ARBA00023015"/>
    </source>
</evidence>
<dbReference type="Pfam" id="PF01022">
    <property type="entry name" value="HTH_5"/>
    <property type="match status" value="1"/>
</dbReference>
<dbReference type="PROSITE" id="PS50987">
    <property type="entry name" value="HTH_ARSR_2"/>
    <property type="match status" value="1"/>
</dbReference>
<dbReference type="CDD" id="cd00090">
    <property type="entry name" value="HTH_ARSR"/>
    <property type="match status" value="1"/>
</dbReference>
<dbReference type="Proteomes" id="UP000614410">
    <property type="component" value="Unassembled WGS sequence"/>
</dbReference>
<organism evidence="5 6">
    <name type="scientific">Candidatus Amunia macphersoniae</name>
    <dbReference type="NCBI Taxonomy" id="3127014"/>
    <lineage>
        <taxon>Bacteria</taxon>
        <taxon>Bacillati</taxon>
        <taxon>Candidatus Dormiibacterota</taxon>
        <taxon>Candidatus Dormibacteria</taxon>
        <taxon>Candidatus Aeolococcales</taxon>
        <taxon>Candidatus Aeolococcaceae</taxon>
        <taxon>Candidatus Amunia</taxon>
    </lineage>
</organism>
<name>A0A934KEP2_9BACT</name>
<dbReference type="PANTHER" id="PTHR33154">
    <property type="entry name" value="TRANSCRIPTIONAL REGULATOR, ARSR FAMILY"/>
    <property type="match status" value="1"/>
</dbReference>
<dbReference type="GO" id="GO:0003677">
    <property type="term" value="F:DNA binding"/>
    <property type="evidence" value="ECO:0007669"/>
    <property type="project" value="UniProtKB-KW"/>
</dbReference>
<protein>
    <submittedName>
        <fullName evidence="5">Winged helix-turn-helix transcriptional regulator</fullName>
    </submittedName>
</protein>
<dbReference type="Gene3D" id="1.10.10.10">
    <property type="entry name" value="Winged helix-like DNA-binding domain superfamily/Winged helix DNA-binding domain"/>
    <property type="match status" value="1"/>
</dbReference>
<dbReference type="InterPro" id="IPR001845">
    <property type="entry name" value="HTH_ArsR_DNA-bd_dom"/>
</dbReference>
<evidence type="ECO:0000313" key="5">
    <source>
        <dbReference type="EMBL" id="MBJ7609089.1"/>
    </source>
</evidence>
<dbReference type="NCBIfam" id="NF033788">
    <property type="entry name" value="HTH_metalloreg"/>
    <property type="match status" value="1"/>
</dbReference>
<dbReference type="InterPro" id="IPR036388">
    <property type="entry name" value="WH-like_DNA-bd_sf"/>
</dbReference>
<dbReference type="PANTHER" id="PTHR33154:SF33">
    <property type="entry name" value="TRANSCRIPTIONAL REPRESSOR SDPR"/>
    <property type="match status" value="1"/>
</dbReference>
<dbReference type="SUPFAM" id="SSF46785">
    <property type="entry name" value="Winged helix' DNA-binding domain"/>
    <property type="match status" value="1"/>
</dbReference>
<dbReference type="InterPro" id="IPR036390">
    <property type="entry name" value="WH_DNA-bd_sf"/>
</dbReference>
<dbReference type="AlphaFoldDB" id="A0A934KEP2"/>